<organism evidence="1 2">
    <name type="scientific">Ignavigranum ruoffiae</name>
    <dbReference type="NCBI Taxonomy" id="89093"/>
    <lineage>
        <taxon>Bacteria</taxon>
        <taxon>Bacillati</taxon>
        <taxon>Bacillota</taxon>
        <taxon>Bacilli</taxon>
        <taxon>Lactobacillales</taxon>
        <taxon>Aerococcaceae</taxon>
        <taxon>Ignavigranum</taxon>
    </lineage>
</organism>
<evidence type="ECO:0000313" key="2">
    <source>
        <dbReference type="Proteomes" id="UP000198833"/>
    </source>
</evidence>
<evidence type="ECO:0000313" key="1">
    <source>
        <dbReference type="EMBL" id="SEP55751.1"/>
    </source>
</evidence>
<dbReference type="RefSeq" id="WP_159428794.1">
    <property type="nucleotide sequence ID" value="NZ_FOEN01000001.1"/>
</dbReference>
<accession>A0A1H8YUP7</accession>
<sequence length="333" mass="39181">MTRVQIPWGSLHRSSLLYGSQIQYVAENKVIFQNTNLPSGIAIHQWHSSSTYYVDKKVASLPLLIPGQLYRIGLQAQSQPNHSAYLRLKFFDMSGDLIEESYLRQDSSEFTYPEQASFYQIDLLAAGLQRLEFHYLWIETTDSVMKQTNQFWSLDQELTGFGERFDDIEWQRPVRLIFLEPSHSVNQKSIHPIMIKSINGIGLSFSENQWYSDQMFEHLMKLVLFIRQHQAKLRFVGYGPYSNWLAVYYATMIEHDGLEISFDRFSWQENANLYQQIHHHPKPDFDHIQKSYQFAHFFGYQGQTSISKQYVFSRLLDYSVNLIFMLEDEANHG</sequence>
<dbReference type="EMBL" id="FOEN01000001">
    <property type="protein sequence ID" value="SEP55751.1"/>
    <property type="molecule type" value="Genomic_DNA"/>
</dbReference>
<protein>
    <submittedName>
        <fullName evidence="1">Accessory Sec system protein Asp3</fullName>
    </submittedName>
</protein>
<dbReference type="STRING" id="89093.SAMN04488558_1016"/>
<keyword evidence="2" id="KW-1185">Reference proteome</keyword>
<proteinExistence type="predicted"/>
<dbReference type="Pfam" id="PF15432">
    <property type="entry name" value="Sec-ASP3"/>
    <property type="match status" value="1"/>
</dbReference>
<name>A0A1H8YUP7_9LACT</name>
<gene>
    <name evidence="1" type="ORF">SAMN04488558_1016</name>
</gene>
<dbReference type="NCBIfam" id="TIGR03711">
    <property type="entry name" value="acc_sec_asp3"/>
    <property type="match status" value="1"/>
</dbReference>
<dbReference type="OrthoDB" id="2042927at2"/>
<reference evidence="1 2" key="1">
    <citation type="submission" date="2016-10" db="EMBL/GenBank/DDBJ databases">
        <authorList>
            <person name="de Groot N.N."/>
        </authorList>
    </citation>
    <scope>NUCLEOTIDE SEQUENCE [LARGE SCALE GENOMIC DNA]</scope>
    <source>
        <strain evidence="1 2">DSM 15695</strain>
    </source>
</reference>
<dbReference type="InterPro" id="IPR022259">
    <property type="entry name" value="Acessory_Sec_prot_Asp3"/>
</dbReference>
<dbReference type="GO" id="GO:0015031">
    <property type="term" value="P:protein transport"/>
    <property type="evidence" value="ECO:0007669"/>
    <property type="project" value="InterPro"/>
</dbReference>
<dbReference type="Proteomes" id="UP000198833">
    <property type="component" value="Unassembled WGS sequence"/>
</dbReference>
<dbReference type="AlphaFoldDB" id="A0A1H8YUP7"/>